<evidence type="ECO:0000256" key="7">
    <source>
        <dbReference type="ARBA" id="ARBA00048816"/>
    </source>
</evidence>
<evidence type="ECO:0000256" key="2">
    <source>
        <dbReference type="ARBA" id="ARBA00007800"/>
    </source>
</evidence>
<keyword evidence="8" id="KW-0665">Pyrimidine biosynthesis</keyword>
<dbReference type="CDD" id="cd01744">
    <property type="entry name" value="GATase1_CPSase"/>
    <property type="match status" value="1"/>
</dbReference>
<evidence type="ECO:0000313" key="11">
    <source>
        <dbReference type="Proteomes" id="UP000250166"/>
    </source>
</evidence>
<dbReference type="GO" id="GO:0044205">
    <property type="term" value="P:'de novo' UMP biosynthetic process"/>
    <property type="evidence" value="ECO:0007669"/>
    <property type="project" value="UniProtKB-UniRule"/>
</dbReference>
<keyword evidence="8" id="KW-0055">Arginine biosynthesis</keyword>
<dbReference type="Pfam" id="PF00988">
    <property type="entry name" value="CPSase_sm_chain"/>
    <property type="match status" value="1"/>
</dbReference>
<feature type="binding site" evidence="8">
    <location>
        <position position="269"/>
    </location>
    <ligand>
        <name>L-glutamine</name>
        <dbReference type="ChEBI" id="CHEBI:58359"/>
    </ligand>
</feature>
<dbReference type="EC" id="6.3.5.5" evidence="8"/>
<comment type="pathway">
    <text evidence="8">Pyrimidine metabolism; UMP biosynthesis via de novo pathway; (S)-dihydroorotate from bicarbonate: step 1/3.</text>
</comment>
<comment type="catalytic activity">
    <reaction evidence="7 8">
        <text>hydrogencarbonate + L-glutamine + 2 ATP + H2O = carbamoyl phosphate + L-glutamate + 2 ADP + phosphate + 2 H(+)</text>
        <dbReference type="Rhea" id="RHEA:18633"/>
        <dbReference type="ChEBI" id="CHEBI:15377"/>
        <dbReference type="ChEBI" id="CHEBI:15378"/>
        <dbReference type="ChEBI" id="CHEBI:17544"/>
        <dbReference type="ChEBI" id="CHEBI:29985"/>
        <dbReference type="ChEBI" id="CHEBI:30616"/>
        <dbReference type="ChEBI" id="CHEBI:43474"/>
        <dbReference type="ChEBI" id="CHEBI:58228"/>
        <dbReference type="ChEBI" id="CHEBI:58359"/>
        <dbReference type="ChEBI" id="CHEBI:456216"/>
        <dbReference type="EC" id="6.3.5.5"/>
    </reaction>
</comment>
<dbReference type="InterPro" id="IPR050472">
    <property type="entry name" value="Anth_synth/Amidotransfase"/>
</dbReference>
<dbReference type="GO" id="GO:0004359">
    <property type="term" value="F:glutaminase activity"/>
    <property type="evidence" value="ECO:0007669"/>
    <property type="project" value="RHEA"/>
</dbReference>
<feature type="active site" description="Nucleophile" evidence="8">
    <location>
        <position position="268"/>
    </location>
</feature>
<keyword evidence="3 8" id="KW-0436">Ligase</keyword>
<evidence type="ECO:0000256" key="3">
    <source>
        <dbReference type="ARBA" id="ARBA00022598"/>
    </source>
</evidence>
<evidence type="ECO:0000256" key="5">
    <source>
        <dbReference type="ARBA" id="ARBA00022840"/>
    </source>
</evidence>
<dbReference type="PRINTS" id="PR00097">
    <property type="entry name" value="ANTSNTHASEII"/>
</dbReference>
<feature type="binding site" evidence="8">
    <location>
        <position position="310"/>
    </location>
    <ligand>
        <name>L-glutamine</name>
        <dbReference type="ChEBI" id="CHEBI:58359"/>
    </ligand>
</feature>
<keyword evidence="6 8" id="KW-0315">Glutamine amidotransferase</keyword>
<dbReference type="GO" id="GO:0004088">
    <property type="term" value="F:carbamoyl-phosphate synthase (glutamine-hydrolyzing) activity"/>
    <property type="evidence" value="ECO:0007669"/>
    <property type="project" value="UniProtKB-UniRule"/>
</dbReference>
<dbReference type="SUPFAM" id="SSF52317">
    <property type="entry name" value="Class I glutamine amidotransferase-like"/>
    <property type="match status" value="1"/>
</dbReference>
<dbReference type="NCBIfam" id="NF009475">
    <property type="entry name" value="PRK12838.1"/>
    <property type="match status" value="1"/>
</dbReference>
<dbReference type="NCBIfam" id="TIGR01368">
    <property type="entry name" value="CPSaseIIsmall"/>
    <property type="match status" value="1"/>
</dbReference>
<dbReference type="PROSITE" id="PS51273">
    <property type="entry name" value="GATASE_TYPE_1"/>
    <property type="match status" value="1"/>
</dbReference>
<evidence type="ECO:0000313" key="10">
    <source>
        <dbReference type="EMBL" id="SQB97605.1"/>
    </source>
</evidence>
<comment type="pathway">
    <text evidence="1 8">Amino-acid biosynthesis; L-arginine biosynthesis; carbamoyl phosphate from bicarbonate: step 1/1.</text>
</comment>
<sequence>MQDVSLYFANGLFCKAKAFSGNGTSIGEVVFNTSLTGYQEIITDPSYTGQFIAFTMPEIGIVGVNTKDTESRSIFCRGVIVRHYHDMPSNFRSEQSLKQLLDSHNILGICEIDTRTLTKIIRTQGAMMMIASTQIHDKNELASLLRNATPIESENHIDYVSTKTAYTHKNGIFDFAIMDYQIPPTQHKIIAIDFGIKRSILNELVNVGLEVEVMPYEFSANDIISRYKQGEIQGVFLSNGPGDPKFLKAQIAQIKLLIEAKIPIFGICLGHQLLAIANGYETYKLKFGHHGGNHPVKNISTDSIEITAQNHIYSVPEEIEAIATITHRNLFDSTIEGVAYKNAPVFSIQHHPEASPGPRESTLIFQEFAKLIKSTI</sequence>
<dbReference type="Gene3D" id="3.50.30.20">
    <property type="entry name" value="Carbamoyl-phosphate synthase small subunit, N-terminal domain"/>
    <property type="match status" value="1"/>
</dbReference>
<dbReference type="UniPathway" id="UPA00068">
    <property type="reaction ID" value="UER00171"/>
</dbReference>
<comment type="catalytic activity">
    <reaction evidence="8">
        <text>L-glutamine + H2O = L-glutamate + NH4(+)</text>
        <dbReference type="Rhea" id="RHEA:15889"/>
        <dbReference type="ChEBI" id="CHEBI:15377"/>
        <dbReference type="ChEBI" id="CHEBI:28938"/>
        <dbReference type="ChEBI" id="CHEBI:29985"/>
        <dbReference type="ChEBI" id="CHEBI:58359"/>
    </reaction>
</comment>
<dbReference type="PANTHER" id="PTHR43418:SF7">
    <property type="entry name" value="CARBAMOYL-PHOSPHATE SYNTHASE SMALL CHAIN"/>
    <property type="match status" value="1"/>
</dbReference>
<feature type="binding site" evidence="8">
    <location>
        <position position="272"/>
    </location>
    <ligand>
        <name>L-glutamine</name>
        <dbReference type="ChEBI" id="CHEBI:58359"/>
    </ligand>
</feature>
<feature type="active site" evidence="8">
    <location>
        <position position="353"/>
    </location>
</feature>
<dbReference type="Gene3D" id="3.40.50.880">
    <property type="match status" value="1"/>
</dbReference>
<feature type="binding site" evidence="8">
    <location>
        <position position="46"/>
    </location>
    <ligand>
        <name>L-glutamine</name>
        <dbReference type="ChEBI" id="CHEBI:58359"/>
    </ligand>
</feature>
<dbReference type="PRINTS" id="PR00099">
    <property type="entry name" value="CPSGATASE"/>
</dbReference>
<keyword evidence="4 8" id="KW-0547">Nucleotide-binding</keyword>
<evidence type="ECO:0000256" key="8">
    <source>
        <dbReference type="HAMAP-Rule" id="MF_01209"/>
    </source>
</evidence>
<dbReference type="InterPro" id="IPR002474">
    <property type="entry name" value="CarbamoylP_synth_ssu_N"/>
</dbReference>
<keyword evidence="8" id="KW-0028">Amino-acid biosynthesis</keyword>
<evidence type="ECO:0000256" key="6">
    <source>
        <dbReference type="ARBA" id="ARBA00022962"/>
    </source>
</evidence>
<feature type="binding site" evidence="8">
    <location>
        <position position="240"/>
    </location>
    <ligand>
        <name>L-glutamine</name>
        <dbReference type="ChEBI" id="CHEBI:58359"/>
    </ligand>
</feature>
<dbReference type="InterPro" id="IPR035686">
    <property type="entry name" value="CPSase_GATase1"/>
</dbReference>
<dbReference type="InterPro" id="IPR006274">
    <property type="entry name" value="CarbamoylP_synth_ssu"/>
</dbReference>
<dbReference type="InterPro" id="IPR036480">
    <property type="entry name" value="CarbP_synth_ssu_N_sf"/>
</dbReference>
<dbReference type="InterPro" id="IPR029062">
    <property type="entry name" value="Class_I_gatase-like"/>
</dbReference>
<dbReference type="GO" id="GO:0006207">
    <property type="term" value="P:'de novo' pyrimidine nucleobase biosynthetic process"/>
    <property type="evidence" value="ECO:0007669"/>
    <property type="project" value="InterPro"/>
</dbReference>
<reference evidence="10 11" key="1">
    <citation type="submission" date="2018-06" db="EMBL/GenBank/DDBJ databases">
        <authorList>
            <consortium name="Pathogen Informatics"/>
            <person name="Doyle S."/>
        </authorList>
    </citation>
    <scope>NUCLEOTIDE SEQUENCE [LARGE SCALE GENOMIC DNA]</scope>
    <source>
        <strain evidence="10 11">NCTC13102</strain>
    </source>
</reference>
<dbReference type="SMART" id="SM01097">
    <property type="entry name" value="CPSase_sm_chain"/>
    <property type="match status" value="1"/>
</dbReference>
<dbReference type="AlphaFoldDB" id="A0A2X3BNE6"/>
<dbReference type="HAMAP" id="MF_01209">
    <property type="entry name" value="CPSase_S_chain"/>
    <property type="match status" value="1"/>
</dbReference>
<dbReference type="GO" id="GO:0005524">
    <property type="term" value="F:ATP binding"/>
    <property type="evidence" value="ECO:0007669"/>
    <property type="project" value="UniProtKB-UniRule"/>
</dbReference>
<dbReference type="PRINTS" id="PR00096">
    <property type="entry name" value="GATASE"/>
</dbReference>
<feature type="binding site" evidence="8">
    <location>
        <position position="313"/>
    </location>
    <ligand>
        <name>L-glutamine</name>
        <dbReference type="ChEBI" id="CHEBI:58359"/>
    </ligand>
</feature>
<dbReference type="SUPFAM" id="SSF52021">
    <property type="entry name" value="Carbamoyl phosphate synthetase, small subunit N-terminal domain"/>
    <property type="match status" value="1"/>
</dbReference>
<dbReference type="InterPro" id="IPR017926">
    <property type="entry name" value="GATASE"/>
</dbReference>
<comment type="subunit">
    <text evidence="8">Composed of two chains; the small (or glutamine) chain promotes the hydrolysis of glutamine to ammonia, which is used by the large (or ammonia) chain to synthesize carbamoyl phosphate. Tetramer of heterodimers (alpha,beta)4.</text>
</comment>
<dbReference type="Pfam" id="PF00117">
    <property type="entry name" value="GATase"/>
    <property type="match status" value="1"/>
</dbReference>
<comment type="function">
    <text evidence="8">Small subunit of the glutamine-dependent carbamoyl phosphate synthetase (CPSase). CPSase catalyzes the formation of carbamoyl phosphate from the ammonia moiety of glutamine, carbonate, and phosphate donated by ATP, constituting the first step of 2 biosynthetic pathways, one leading to arginine and/or urea and the other to pyrimidine nucleotides. The small subunit (glutamine amidotransferase) binds and cleaves glutamine to supply the large subunit with the substrate ammonia.</text>
</comment>
<comment type="similarity">
    <text evidence="2 8">Belongs to the CarA family.</text>
</comment>
<gene>
    <name evidence="8 10" type="primary">carA</name>
    <name evidence="10" type="ORF">NCTC13102_00283</name>
</gene>
<evidence type="ECO:0000259" key="9">
    <source>
        <dbReference type="SMART" id="SM01097"/>
    </source>
</evidence>
<accession>A0A2X3BNE6</accession>
<protein>
    <recommendedName>
        <fullName evidence="8">Carbamoyl phosphate synthase small chain</fullName>
        <ecNumber evidence="8">6.3.5.5</ecNumber>
    </recommendedName>
    <alternativeName>
        <fullName evidence="8">Carbamoyl phosphate synthetase glutamine chain</fullName>
    </alternativeName>
</protein>
<organism evidence="10 11">
    <name type="scientific">Helicobacter fennelliae</name>
    <dbReference type="NCBI Taxonomy" id="215"/>
    <lineage>
        <taxon>Bacteria</taxon>
        <taxon>Pseudomonadati</taxon>
        <taxon>Campylobacterota</taxon>
        <taxon>Epsilonproteobacteria</taxon>
        <taxon>Campylobacterales</taxon>
        <taxon>Helicobacteraceae</taxon>
        <taxon>Helicobacter</taxon>
    </lineage>
</organism>
<evidence type="ECO:0000256" key="1">
    <source>
        <dbReference type="ARBA" id="ARBA00005077"/>
    </source>
</evidence>
<dbReference type="UniPathway" id="UPA00070">
    <property type="reaction ID" value="UER00115"/>
</dbReference>
<proteinExistence type="inferred from homology"/>
<feature type="domain" description="Carbamoyl-phosphate synthase small subunit N-terminal" evidence="9">
    <location>
        <begin position="2"/>
        <end position="132"/>
    </location>
</feature>
<dbReference type="GO" id="GO:0006541">
    <property type="term" value="P:glutamine metabolic process"/>
    <property type="evidence" value="ECO:0007669"/>
    <property type="project" value="InterPro"/>
</dbReference>
<dbReference type="EMBL" id="UAWL01000006">
    <property type="protein sequence ID" value="SQB97605.1"/>
    <property type="molecule type" value="Genomic_DNA"/>
</dbReference>
<feature type="region of interest" description="CPSase" evidence="8">
    <location>
        <begin position="1"/>
        <end position="187"/>
    </location>
</feature>
<dbReference type="Proteomes" id="UP000250166">
    <property type="component" value="Unassembled WGS sequence"/>
</dbReference>
<feature type="active site" evidence="8">
    <location>
        <position position="351"/>
    </location>
</feature>
<comment type="caution">
    <text evidence="8">Lacks conserved residue(s) required for the propagation of feature annotation.</text>
</comment>
<dbReference type="PANTHER" id="PTHR43418">
    <property type="entry name" value="MULTIFUNCTIONAL TRYPTOPHAN BIOSYNTHESIS PROTEIN-RELATED"/>
    <property type="match status" value="1"/>
</dbReference>
<dbReference type="GO" id="GO:0006526">
    <property type="term" value="P:L-arginine biosynthetic process"/>
    <property type="evidence" value="ECO:0007669"/>
    <property type="project" value="UniProtKB-UniRule"/>
</dbReference>
<name>A0A2X3BNE6_9HELI</name>
<feature type="binding site" evidence="8">
    <location>
        <position position="242"/>
    </location>
    <ligand>
        <name>L-glutamine</name>
        <dbReference type="ChEBI" id="CHEBI:58359"/>
    </ligand>
</feature>
<dbReference type="RefSeq" id="WP_023949606.1">
    <property type="nucleotide sequence ID" value="NZ_UAWL01000006.1"/>
</dbReference>
<evidence type="ECO:0000256" key="4">
    <source>
        <dbReference type="ARBA" id="ARBA00022741"/>
    </source>
</evidence>
<keyword evidence="5 8" id="KW-0067">ATP-binding</keyword>